<name>A0A7S0UUS9_9CHLO</name>
<evidence type="ECO:0000256" key="10">
    <source>
        <dbReference type="SAM" id="MobiDB-lite"/>
    </source>
</evidence>
<evidence type="ECO:0000256" key="2">
    <source>
        <dbReference type="ARBA" id="ARBA00009638"/>
    </source>
</evidence>
<organism evidence="12">
    <name type="scientific">Polytomella parva</name>
    <dbReference type="NCBI Taxonomy" id="51329"/>
    <lineage>
        <taxon>Eukaryota</taxon>
        <taxon>Viridiplantae</taxon>
        <taxon>Chlorophyta</taxon>
        <taxon>core chlorophytes</taxon>
        <taxon>Chlorophyceae</taxon>
        <taxon>CS clade</taxon>
        <taxon>Chlamydomonadales</taxon>
        <taxon>Chlamydomonadaceae</taxon>
        <taxon>Polytomella</taxon>
    </lineage>
</organism>
<dbReference type="GO" id="GO:0046872">
    <property type="term" value="F:metal ion binding"/>
    <property type="evidence" value="ECO:0007669"/>
    <property type="project" value="UniProtKB-KW"/>
</dbReference>
<dbReference type="PROSITE" id="PS51706">
    <property type="entry name" value="G_ENGB"/>
    <property type="match status" value="1"/>
</dbReference>
<evidence type="ECO:0000256" key="5">
    <source>
        <dbReference type="ARBA" id="ARBA00022741"/>
    </source>
</evidence>
<dbReference type="AlphaFoldDB" id="A0A7S0UUS9"/>
<proteinExistence type="inferred from homology"/>
<dbReference type="PANTHER" id="PTHR11649">
    <property type="entry name" value="MSS1/TRME-RELATED GTP-BINDING PROTEIN"/>
    <property type="match status" value="1"/>
</dbReference>
<dbReference type="InterPro" id="IPR019987">
    <property type="entry name" value="GTP-bd_ribosome_bio_YsxC"/>
</dbReference>
<feature type="region of interest" description="Disordered" evidence="10">
    <location>
        <begin position="38"/>
        <end position="57"/>
    </location>
</feature>
<comment type="similarity">
    <text evidence="2">Belongs to the TRAFAC class TrmE-Era-EngA-EngB-Septin-like GTPase superfamily. EngB GTPase family.</text>
</comment>
<dbReference type="CDD" id="cd01876">
    <property type="entry name" value="YihA_EngB"/>
    <property type="match status" value="1"/>
</dbReference>
<evidence type="ECO:0000259" key="11">
    <source>
        <dbReference type="PROSITE" id="PS51706"/>
    </source>
</evidence>
<reference evidence="12" key="1">
    <citation type="submission" date="2021-01" db="EMBL/GenBank/DDBJ databases">
        <authorList>
            <person name="Corre E."/>
            <person name="Pelletier E."/>
            <person name="Niang G."/>
            <person name="Scheremetjew M."/>
            <person name="Finn R."/>
            <person name="Kale V."/>
            <person name="Holt S."/>
            <person name="Cochrane G."/>
            <person name="Meng A."/>
            <person name="Brown T."/>
            <person name="Cohen L."/>
        </authorList>
    </citation>
    <scope>NUCLEOTIDE SEQUENCE</scope>
    <source>
        <strain evidence="12">SAG 63-3</strain>
    </source>
</reference>
<sequence length="280" mass="32027">MFMLRQPGNLFPSYILSRLTSNSIPLPFLAAPFRTVPSRDASNHSTSSKTKAGYKKDLNSDYPGKSLEKKEYEIASAVFQTSVAEFEQLPFPRFPEFAFIGHSNVGKSSLINFLTGQPELAHVSKQPGRTRTLNYFNINKSLNFVDCPGYGYARISKEKRHEWHELTQRYFLERKNLAHVYLLIDSAITPQQIDLDCALWLHEEKVRFSLIYTKADRPLPNHPDPAANVSTFMHALRTLTKGKTNAQQFITSSILKYGREELLRHIAAERLAFDMPVLFK</sequence>
<dbReference type="HAMAP" id="MF_00321">
    <property type="entry name" value="GTPase_EngB"/>
    <property type="match status" value="1"/>
</dbReference>
<dbReference type="Pfam" id="PF01926">
    <property type="entry name" value="MMR_HSR1"/>
    <property type="match status" value="1"/>
</dbReference>
<dbReference type="InterPro" id="IPR030393">
    <property type="entry name" value="G_ENGB_dom"/>
</dbReference>
<keyword evidence="8" id="KW-0717">Septation</keyword>
<dbReference type="PANTHER" id="PTHR11649:SF13">
    <property type="entry name" value="ENGB-TYPE G DOMAIN-CONTAINING PROTEIN"/>
    <property type="match status" value="1"/>
</dbReference>
<keyword evidence="3" id="KW-0132">Cell division</keyword>
<dbReference type="GO" id="GO:0005525">
    <property type="term" value="F:GTP binding"/>
    <property type="evidence" value="ECO:0007669"/>
    <property type="project" value="UniProtKB-KW"/>
</dbReference>
<dbReference type="NCBIfam" id="TIGR03598">
    <property type="entry name" value="GTPase_YsxC"/>
    <property type="match status" value="1"/>
</dbReference>
<dbReference type="EMBL" id="HBFM01014387">
    <property type="protein sequence ID" value="CAD8772576.1"/>
    <property type="molecule type" value="Transcribed_RNA"/>
</dbReference>
<protein>
    <recommendedName>
        <fullName evidence="11">EngB-type G domain-containing protein</fullName>
    </recommendedName>
</protein>
<accession>A0A7S0UUS9</accession>
<dbReference type="Gene3D" id="3.40.50.300">
    <property type="entry name" value="P-loop containing nucleotide triphosphate hydrolases"/>
    <property type="match status" value="1"/>
</dbReference>
<keyword evidence="5" id="KW-0547">Nucleotide-binding</keyword>
<feature type="domain" description="EngB-type G" evidence="11">
    <location>
        <begin position="93"/>
        <end position="272"/>
    </location>
</feature>
<evidence type="ECO:0000256" key="9">
    <source>
        <dbReference type="ARBA" id="ARBA00023306"/>
    </source>
</evidence>
<dbReference type="InterPro" id="IPR006073">
    <property type="entry name" value="GTP-bd"/>
</dbReference>
<comment type="cofactor">
    <cofactor evidence="1">
        <name>Mg(2+)</name>
        <dbReference type="ChEBI" id="CHEBI:18420"/>
    </cofactor>
</comment>
<keyword evidence="6" id="KW-0460">Magnesium</keyword>
<evidence type="ECO:0000256" key="4">
    <source>
        <dbReference type="ARBA" id="ARBA00022723"/>
    </source>
</evidence>
<gene>
    <name evidence="12" type="ORF">PPAR00522_LOCUS8982</name>
</gene>
<keyword evidence="9" id="KW-0131">Cell cycle</keyword>
<evidence type="ECO:0000313" key="12">
    <source>
        <dbReference type="EMBL" id="CAD8772576.1"/>
    </source>
</evidence>
<dbReference type="InterPro" id="IPR027417">
    <property type="entry name" value="P-loop_NTPase"/>
</dbReference>
<evidence type="ECO:0000256" key="3">
    <source>
        <dbReference type="ARBA" id="ARBA00022618"/>
    </source>
</evidence>
<keyword evidence="4" id="KW-0479">Metal-binding</keyword>
<evidence type="ECO:0000256" key="1">
    <source>
        <dbReference type="ARBA" id="ARBA00001946"/>
    </source>
</evidence>
<evidence type="ECO:0000256" key="6">
    <source>
        <dbReference type="ARBA" id="ARBA00022842"/>
    </source>
</evidence>
<evidence type="ECO:0000256" key="7">
    <source>
        <dbReference type="ARBA" id="ARBA00023134"/>
    </source>
</evidence>
<dbReference type="SUPFAM" id="SSF52540">
    <property type="entry name" value="P-loop containing nucleoside triphosphate hydrolases"/>
    <property type="match status" value="1"/>
</dbReference>
<dbReference type="GO" id="GO:0051301">
    <property type="term" value="P:cell division"/>
    <property type="evidence" value="ECO:0007669"/>
    <property type="project" value="UniProtKB-KW"/>
</dbReference>
<evidence type="ECO:0000256" key="8">
    <source>
        <dbReference type="ARBA" id="ARBA00023210"/>
    </source>
</evidence>
<keyword evidence="7" id="KW-0342">GTP-binding</keyword>